<sequence>MKTRKIGPFDVSAVGLGCMNLSHAYGVPPPRPVAAAVLHAALEQGITLFDTAALYGFGANEALVGEVLATHRERIVLTSKCGMHGVNGQRVIDGRPDTIRSSVEASLTRLRTDVIDVLYLHRLDPAVPVEDSVGAMAQLVQQGKARALGLSEVSAATLRRAHAVHPIAAVQSEYSLWTRNPEIAALQACRELGTAFVAFSPLGRGFLGGKLRSVQGLEPKDIRRAMPRFAPEHFAANLPLLDAFDQEAASLGCTAATLAVAWLLHQGDDIVPIPGTARPEHVRDLALAPRLPLDAATLRRLDALINPRTVHGARYNAATQAEIDTEEF</sequence>
<accession>A0ABW7FBJ9</accession>
<keyword evidence="4" id="KW-1185">Reference proteome</keyword>
<name>A0ABW7FBJ9_9BURK</name>
<dbReference type="InterPro" id="IPR036812">
    <property type="entry name" value="NAD(P)_OxRdtase_dom_sf"/>
</dbReference>
<keyword evidence="1" id="KW-0560">Oxidoreductase</keyword>
<dbReference type="Gene3D" id="3.20.20.100">
    <property type="entry name" value="NADP-dependent oxidoreductase domain"/>
    <property type="match status" value="1"/>
</dbReference>
<dbReference type="Proteomes" id="UP001606301">
    <property type="component" value="Unassembled WGS sequence"/>
</dbReference>
<dbReference type="Pfam" id="PF00248">
    <property type="entry name" value="Aldo_ket_red"/>
    <property type="match status" value="1"/>
</dbReference>
<dbReference type="RefSeq" id="WP_394394374.1">
    <property type="nucleotide sequence ID" value="NZ_JBIGHW010000001.1"/>
</dbReference>
<dbReference type="InterPro" id="IPR050791">
    <property type="entry name" value="Aldo-Keto_reductase"/>
</dbReference>
<organism evidence="3 4">
    <name type="scientific">Pelomonas margarita</name>
    <dbReference type="NCBI Taxonomy" id="3299031"/>
    <lineage>
        <taxon>Bacteria</taxon>
        <taxon>Pseudomonadati</taxon>
        <taxon>Pseudomonadota</taxon>
        <taxon>Betaproteobacteria</taxon>
        <taxon>Burkholderiales</taxon>
        <taxon>Sphaerotilaceae</taxon>
        <taxon>Roseateles</taxon>
    </lineage>
</organism>
<reference evidence="3 4" key="1">
    <citation type="submission" date="2024-08" db="EMBL/GenBank/DDBJ databases">
        <authorList>
            <person name="Lu H."/>
        </authorList>
    </citation>
    <scope>NUCLEOTIDE SEQUENCE [LARGE SCALE GENOMIC DNA]</scope>
    <source>
        <strain evidence="3 4">LKC17W</strain>
    </source>
</reference>
<protein>
    <submittedName>
        <fullName evidence="3">Aldo/keto reductase</fullName>
    </submittedName>
</protein>
<evidence type="ECO:0000256" key="1">
    <source>
        <dbReference type="ARBA" id="ARBA00023002"/>
    </source>
</evidence>
<proteinExistence type="predicted"/>
<dbReference type="SUPFAM" id="SSF51430">
    <property type="entry name" value="NAD(P)-linked oxidoreductase"/>
    <property type="match status" value="1"/>
</dbReference>
<evidence type="ECO:0000313" key="4">
    <source>
        <dbReference type="Proteomes" id="UP001606301"/>
    </source>
</evidence>
<evidence type="ECO:0000259" key="2">
    <source>
        <dbReference type="Pfam" id="PF00248"/>
    </source>
</evidence>
<evidence type="ECO:0000313" key="3">
    <source>
        <dbReference type="EMBL" id="MFG6439101.1"/>
    </source>
</evidence>
<dbReference type="PANTHER" id="PTHR43625">
    <property type="entry name" value="AFLATOXIN B1 ALDEHYDE REDUCTASE"/>
    <property type="match status" value="1"/>
</dbReference>
<gene>
    <name evidence="3" type="ORF">ACG0Z3_00235</name>
</gene>
<dbReference type="InterPro" id="IPR023210">
    <property type="entry name" value="NADP_OxRdtase_dom"/>
</dbReference>
<dbReference type="PANTHER" id="PTHR43625:SF40">
    <property type="entry name" value="ALDO-KETO REDUCTASE YAKC [NADP(+)]"/>
    <property type="match status" value="1"/>
</dbReference>
<dbReference type="EMBL" id="JBIGHW010000001">
    <property type="protein sequence ID" value="MFG6439101.1"/>
    <property type="molecule type" value="Genomic_DNA"/>
</dbReference>
<comment type="caution">
    <text evidence="3">The sequence shown here is derived from an EMBL/GenBank/DDBJ whole genome shotgun (WGS) entry which is preliminary data.</text>
</comment>
<feature type="domain" description="NADP-dependent oxidoreductase" evidence="2">
    <location>
        <begin position="14"/>
        <end position="305"/>
    </location>
</feature>